<proteinExistence type="predicted"/>
<feature type="transmembrane region" description="Helical" evidence="1">
    <location>
        <begin position="76"/>
        <end position="98"/>
    </location>
</feature>
<feature type="transmembrane region" description="Helical" evidence="1">
    <location>
        <begin position="21"/>
        <end position="42"/>
    </location>
</feature>
<evidence type="ECO:0008006" key="4">
    <source>
        <dbReference type="Google" id="ProtNLM"/>
    </source>
</evidence>
<gene>
    <name evidence="2" type="ORF">SD70_10515</name>
</gene>
<sequence length="278" mass="31302">MNRYLKLLHYELFRIRKLYAALFALTLLLQFAGIFLFAHSYLNQVREAMFTESISAADYAAKYGPTSFYRYTTGSLFFTGPIAICASALLLYVFLIWYRDWLGKNMFIYRLLMIPASRMSVYLAKLTAILLLVLGLVAFELLILPLQNAAFNGYVPSDLRYSFSIPDIVATHPLLKILVPNRIGDFLLYYGAGLAGVIVVFTAILFERSFRFKGAIGAVVYGAATVLIFVLPAFVAESAFPNYLYPRELWWMELAIGFLIGCGSLGLSSYLIKNKVTV</sequence>
<feature type="transmembrane region" description="Helical" evidence="1">
    <location>
        <begin position="218"/>
        <end position="237"/>
    </location>
</feature>
<keyword evidence="1" id="KW-0472">Membrane</keyword>
<accession>A0ABR5AIK7</accession>
<evidence type="ECO:0000313" key="3">
    <source>
        <dbReference type="Proteomes" id="UP000031967"/>
    </source>
</evidence>
<organism evidence="2 3">
    <name type="scientific">Gordoniibacillus kamchatkensis</name>
    <dbReference type="NCBI Taxonomy" id="1590651"/>
    <lineage>
        <taxon>Bacteria</taxon>
        <taxon>Bacillati</taxon>
        <taxon>Bacillota</taxon>
        <taxon>Bacilli</taxon>
        <taxon>Bacillales</taxon>
        <taxon>Paenibacillaceae</taxon>
        <taxon>Gordoniibacillus</taxon>
    </lineage>
</organism>
<feature type="transmembrane region" description="Helical" evidence="1">
    <location>
        <begin position="249"/>
        <end position="272"/>
    </location>
</feature>
<evidence type="ECO:0000313" key="2">
    <source>
        <dbReference type="EMBL" id="KIL40861.1"/>
    </source>
</evidence>
<comment type="caution">
    <text evidence="2">The sequence shown here is derived from an EMBL/GenBank/DDBJ whole genome shotgun (WGS) entry which is preliminary data.</text>
</comment>
<dbReference type="RefSeq" id="WP_041047529.1">
    <property type="nucleotide sequence ID" value="NZ_JXAK01000015.1"/>
</dbReference>
<dbReference type="Proteomes" id="UP000031967">
    <property type="component" value="Unassembled WGS sequence"/>
</dbReference>
<keyword evidence="1" id="KW-1133">Transmembrane helix</keyword>
<name>A0ABR5AIK7_9BACL</name>
<evidence type="ECO:0000256" key="1">
    <source>
        <dbReference type="SAM" id="Phobius"/>
    </source>
</evidence>
<dbReference type="EMBL" id="JXAK01000015">
    <property type="protein sequence ID" value="KIL40861.1"/>
    <property type="molecule type" value="Genomic_DNA"/>
</dbReference>
<protein>
    <recommendedName>
        <fullName evidence="4">ABC-2 family transporter protein</fullName>
    </recommendedName>
</protein>
<reference evidence="2 3" key="1">
    <citation type="submission" date="2014-12" db="EMBL/GenBank/DDBJ databases">
        <title>Draft genome sequence of Paenibacillus kamchatkensis strain B-2647.</title>
        <authorList>
            <person name="Karlyshev A.V."/>
            <person name="Kudryashova E.B."/>
        </authorList>
    </citation>
    <scope>NUCLEOTIDE SEQUENCE [LARGE SCALE GENOMIC DNA]</scope>
    <source>
        <strain evidence="2 3">VKM B-2647</strain>
    </source>
</reference>
<feature type="transmembrane region" description="Helical" evidence="1">
    <location>
        <begin position="187"/>
        <end position="206"/>
    </location>
</feature>
<keyword evidence="1" id="KW-0812">Transmembrane</keyword>
<keyword evidence="3" id="KW-1185">Reference proteome</keyword>
<feature type="transmembrane region" description="Helical" evidence="1">
    <location>
        <begin position="119"/>
        <end position="144"/>
    </location>
</feature>